<dbReference type="SUPFAM" id="SSF81345">
    <property type="entry name" value="ABC transporter involved in vitamin B12 uptake, BtuC"/>
    <property type="match status" value="1"/>
</dbReference>
<name>A0A3G6J2F9_9CORY</name>
<keyword evidence="4" id="KW-1003">Cell membrane</keyword>
<feature type="transmembrane region" description="Helical" evidence="8">
    <location>
        <begin position="101"/>
        <end position="122"/>
    </location>
</feature>
<dbReference type="InterPro" id="IPR000522">
    <property type="entry name" value="ABC_transptr_permease_BtuC"/>
</dbReference>
<feature type="transmembrane region" description="Helical" evidence="8">
    <location>
        <begin position="323"/>
        <end position="341"/>
    </location>
</feature>
<dbReference type="AlphaFoldDB" id="A0A3G6J2F9"/>
<feature type="transmembrane region" description="Helical" evidence="8">
    <location>
        <begin position="128"/>
        <end position="146"/>
    </location>
</feature>
<dbReference type="Gene3D" id="1.10.3470.10">
    <property type="entry name" value="ABC transporter involved in vitamin B12 uptake, BtuC"/>
    <property type="match status" value="1"/>
</dbReference>
<dbReference type="FunFam" id="1.10.3470.10:FF:000001">
    <property type="entry name" value="Vitamin B12 ABC transporter permease BtuC"/>
    <property type="match status" value="1"/>
</dbReference>
<dbReference type="GO" id="GO:0005886">
    <property type="term" value="C:plasma membrane"/>
    <property type="evidence" value="ECO:0007669"/>
    <property type="project" value="UniProtKB-SubCell"/>
</dbReference>
<dbReference type="EMBL" id="CP033897">
    <property type="protein sequence ID" value="AZA12122.1"/>
    <property type="molecule type" value="Genomic_DNA"/>
</dbReference>
<feature type="transmembrane region" description="Helical" evidence="8">
    <location>
        <begin position="269"/>
        <end position="288"/>
    </location>
</feature>
<dbReference type="Proteomes" id="UP000271587">
    <property type="component" value="Chromosome"/>
</dbReference>
<dbReference type="PANTHER" id="PTHR30472:SF1">
    <property type="entry name" value="FE(3+) DICITRATE TRANSPORT SYSTEM PERMEASE PROTEIN FECC-RELATED"/>
    <property type="match status" value="1"/>
</dbReference>
<reference evidence="9 10" key="1">
    <citation type="submission" date="2018-11" db="EMBL/GenBank/DDBJ databases">
        <authorList>
            <person name="Kleinhagauer T."/>
            <person name="Glaeser S.P."/>
            <person name="Spergser J."/>
            <person name="Ruckert C."/>
            <person name="Kaempfer P."/>
            <person name="Busse H.-J."/>
        </authorList>
    </citation>
    <scope>NUCLEOTIDE SEQUENCE [LARGE SCALE GENOMIC DNA]</scope>
    <source>
        <strain evidence="9 10">W8</strain>
    </source>
</reference>
<proteinExistence type="inferred from homology"/>
<accession>A0A3G6J2F9</accession>
<gene>
    <name evidence="9" type="primary">fepD</name>
    <name evidence="9" type="ORF">CGERO_09155</name>
</gene>
<dbReference type="CDD" id="cd06550">
    <property type="entry name" value="TM_ABC_iron-siderophores_like"/>
    <property type="match status" value="1"/>
</dbReference>
<evidence type="ECO:0000256" key="6">
    <source>
        <dbReference type="ARBA" id="ARBA00022989"/>
    </source>
</evidence>
<keyword evidence="7 8" id="KW-0472">Membrane</keyword>
<dbReference type="GO" id="GO:0033214">
    <property type="term" value="P:siderophore-iron import into cell"/>
    <property type="evidence" value="ECO:0007669"/>
    <property type="project" value="TreeGrafter"/>
</dbReference>
<dbReference type="GO" id="GO:0022857">
    <property type="term" value="F:transmembrane transporter activity"/>
    <property type="evidence" value="ECO:0007669"/>
    <property type="project" value="InterPro"/>
</dbReference>
<keyword evidence="5 8" id="KW-0812">Transmembrane</keyword>
<evidence type="ECO:0000256" key="4">
    <source>
        <dbReference type="ARBA" id="ARBA00022475"/>
    </source>
</evidence>
<evidence type="ECO:0000256" key="5">
    <source>
        <dbReference type="ARBA" id="ARBA00022692"/>
    </source>
</evidence>
<feature type="transmembrane region" description="Helical" evidence="8">
    <location>
        <begin position="167"/>
        <end position="189"/>
    </location>
</feature>
<dbReference type="InterPro" id="IPR037294">
    <property type="entry name" value="ABC_BtuC-like"/>
</dbReference>
<keyword evidence="10" id="KW-1185">Reference proteome</keyword>
<comment type="subcellular location">
    <subcellularLocation>
        <location evidence="1">Cell membrane</location>
        <topology evidence="1">Multi-pass membrane protein</topology>
    </subcellularLocation>
</comment>
<evidence type="ECO:0000256" key="7">
    <source>
        <dbReference type="ARBA" id="ARBA00023136"/>
    </source>
</evidence>
<sequence length="349" mass="35712">MNTQQAAMISRTSSGRKVMSACVLVALIFVGIVISMTVGSNRLSLTTVLNALLEPDGSFESLVVTQQRWPRTLLLIVVGTALGTAGALMQALTRNPLADPGILGVNAGASLAVVASVALFGLSSISSYVWFSFIGAAFASVAVYLIGSAGTGNAGAGSPTNPSRLTLAGVAITMAISAVVQVMILTNQAAFNEFRFWAAGSAQGRGFNVLYAVLGFILFGVFIAIAVTPALNAMALGDAASTALGVRVGVVRGVVMLAVTLLAGAATAAIGPIMFVGLAVPFLARLIAGADWRWIVALSALAAPTFLLFADVLARIIVAPNEVEVGLVSALIGGPIFVWIIRHSRVTAL</sequence>
<evidence type="ECO:0000256" key="1">
    <source>
        <dbReference type="ARBA" id="ARBA00004651"/>
    </source>
</evidence>
<dbReference type="KEGG" id="cgk:CGERO_09155"/>
<evidence type="ECO:0000313" key="10">
    <source>
        <dbReference type="Proteomes" id="UP000271587"/>
    </source>
</evidence>
<evidence type="ECO:0000256" key="3">
    <source>
        <dbReference type="ARBA" id="ARBA00022448"/>
    </source>
</evidence>
<comment type="similarity">
    <text evidence="2">Belongs to the binding-protein-dependent transport system permease family. FecCD subfamily.</text>
</comment>
<evidence type="ECO:0000313" key="9">
    <source>
        <dbReference type="EMBL" id="AZA12122.1"/>
    </source>
</evidence>
<keyword evidence="6 8" id="KW-1133">Transmembrane helix</keyword>
<feature type="transmembrane region" description="Helical" evidence="8">
    <location>
        <begin position="295"/>
        <end position="317"/>
    </location>
</feature>
<dbReference type="PANTHER" id="PTHR30472">
    <property type="entry name" value="FERRIC ENTEROBACTIN TRANSPORT SYSTEM PERMEASE PROTEIN"/>
    <property type="match status" value="1"/>
</dbReference>
<dbReference type="Pfam" id="PF01032">
    <property type="entry name" value="FecCD"/>
    <property type="match status" value="1"/>
</dbReference>
<feature type="transmembrane region" description="Helical" evidence="8">
    <location>
        <begin position="209"/>
        <end position="232"/>
    </location>
</feature>
<organism evidence="9 10">
    <name type="scientific">Corynebacterium gerontici</name>
    <dbReference type="NCBI Taxonomy" id="2079234"/>
    <lineage>
        <taxon>Bacteria</taxon>
        <taxon>Bacillati</taxon>
        <taxon>Actinomycetota</taxon>
        <taxon>Actinomycetes</taxon>
        <taxon>Mycobacteriales</taxon>
        <taxon>Corynebacteriaceae</taxon>
        <taxon>Corynebacterium</taxon>
    </lineage>
</organism>
<protein>
    <submittedName>
        <fullName evidence="9">Ferric enterobactin transport system permease protein FepD</fullName>
    </submittedName>
</protein>
<feature type="transmembrane region" description="Helical" evidence="8">
    <location>
        <begin position="21"/>
        <end position="39"/>
    </location>
</feature>
<keyword evidence="3" id="KW-0813">Transport</keyword>
<evidence type="ECO:0000256" key="2">
    <source>
        <dbReference type="ARBA" id="ARBA00007935"/>
    </source>
</evidence>
<evidence type="ECO:0000256" key="8">
    <source>
        <dbReference type="SAM" id="Phobius"/>
    </source>
</evidence>